<name>X1PSA8_9ZZZZ</name>
<evidence type="ECO:0000259" key="1">
    <source>
        <dbReference type="Pfam" id="PF12705"/>
    </source>
</evidence>
<sequence>MHRVLKNKEPQLFKLNLLNEQLVFYFEETMLMLFNWLDDFIDRVKDYPDLEFSEIFRKLTPIREKHFLSKDFGVRGFIDAIEFAENKIKLIDYKTSRTPEITDEYRLQLAIYALLYKEVNG</sequence>
<dbReference type="Gene3D" id="3.90.320.10">
    <property type="match status" value="1"/>
</dbReference>
<dbReference type="AlphaFoldDB" id="X1PSA8"/>
<feature type="non-terminal residue" evidence="2">
    <location>
        <position position="121"/>
    </location>
</feature>
<dbReference type="EMBL" id="BARV01031058">
    <property type="protein sequence ID" value="GAI33759.1"/>
    <property type="molecule type" value="Genomic_DNA"/>
</dbReference>
<gene>
    <name evidence="2" type="ORF">S06H3_49207</name>
</gene>
<protein>
    <recommendedName>
        <fullName evidence="1">PD-(D/E)XK endonuclease-like domain-containing protein</fullName>
    </recommendedName>
</protein>
<dbReference type="SUPFAM" id="SSF52980">
    <property type="entry name" value="Restriction endonuclease-like"/>
    <property type="match status" value="1"/>
</dbReference>
<dbReference type="InterPro" id="IPR011604">
    <property type="entry name" value="PDDEXK-like_dom_sf"/>
</dbReference>
<dbReference type="InterPro" id="IPR011335">
    <property type="entry name" value="Restrct_endonuc-II-like"/>
</dbReference>
<dbReference type="Pfam" id="PF12705">
    <property type="entry name" value="PDDEXK_1"/>
    <property type="match status" value="1"/>
</dbReference>
<accession>X1PSA8</accession>
<organism evidence="2">
    <name type="scientific">marine sediment metagenome</name>
    <dbReference type="NCBI Taxonomy" id="412755"/>
    <lineage>
        <taxon>unclassified sequences</taxon>
        <taxon>metagenomes</taxon>
        <taxon>ecological metagenomes</taxon>
    </lineage>
</organism>
<dbReference type="InterPro" id="IPR038726">
    <property type="entry name" value="PDDEXK_AddAB-type"/>
</dbReference>
<reference evidence="2" key="1">
    <citation type="journal article" date="2014" name="Front. Microbiol.">
        <title>High frequency of phylogenetically diverse reductive dehalogenase-homologous genes in deep subseafloor sedimentary metagenomes.</title>
        <authorList>
            <person name="Kawai M."/>
            <person name="Futagami T."/>
            <person name="Toyoda A."/>
            <person name="Takaki Y."/>
            <person name="Nishi S."/>
            <person name="Hori S."/>
            <person name="Arai W."/>
            <person name="Tsubouchi T."/>
            <person name="Morono Y."/>
            <person name="Uchiyama I."/>
            <person name="Ito T."/>
            <person name="Fujiyama A."/>
            <person name="Inagaki F."/>
            <person name="Takami H."/>
        </authorList>
    </citation>
    <scope>NUCLEOTIDE SEQUENCE</scope>
    <source>
        <strain evidence="2">Expedition CK06-06</strain>
    </source>
</reference>
<comment type="caution">
    <text evidence="2">The sequence shown here is derived from an EMBL/GenBank/DDBJ whole genome shotgun (WGS) entry which is preliminary data.</text>
</comment>
<feature type="domain" description="PD-(D/E)XK endonuclease-like" evidence="1">
    <location>
        <begin position="44"/>
        <end position="119"/>
    </location>
</feature>
<proteinExistence type="predicted"/>
<evidence type="ECO:0000313" key="2">
    <source>
        <dbReference type="EMBL" id="GAI33759.1"/>
    </source>
</evidence>